<protein>
    <submittedName>
        <fullName evidence="3">Uncharacterized protein</fullName>
    </submittedName>
</protein>
<feature type="compositionally biased region" description="Low complexity" evidence="1">
    <location>
        <begin position="93"/>
        <end position="102"/>
    </location>
</feature>
<dbReference type="AlphaFoldDB" id="A0A9Q0EC89"/>
<evidence type="ECO:0000256" key="2">
    <source>
        <dbReference type="SAM" id="SignalP"/>
    </source>
</evidence>
<comment type="caution">
    <text evidence="3">The sequence shown here is derived from an EMBL/GenBank/DDBJ whole genome shotgun (WGS) entry which is preliminary data.</text>
</comment>
<accession>A0A9Q0EC89</accession>
<feature type="region of interest" description="Disordered" evidence="1">
    <location>
        <begin position="44"/>
        <end position="117"/>
    </location>
</feature>
<gene>
    <name evidence="3" type="ORF">NHX12_029439</name>
</gene>
<evidence type="ECO:0000313" key="3">
    <source>
        <dbReference type="EMBL" id="KAJ3604699.1"/>
    </source>
</evidence>
<proteinExistence type="predicted"/>
<organism evidence="3 4">
    <name type="scientific">Muraenolepis orangiensis</name>
    <name type="common">Patagonian moray cod</name>
    <dbReference type="NCBI Taxonomy" id="630683"/>
    <lineage>
        <taxon>Eukaryota</taxon>
        <taxon>Metazoa</taxon>
        <taxon>Chordata</taxon>
        <taxon>Craniata</taxon>
        <taxon>Vertebrata</taxon>
        <taxon>Euteleostomi</taxon>
        <taxon>Actinopterygii</taxon>
        <taxon>Neopterygii</taxon>
        <taxon>Teleostei</taxon>
        <taxon>Neoteleostei</taxon>
        <taxon>Acanthomorphata</taxon>
        <taxon>Zeiogadaria</taxon>
        <taxon>Gadariae</taxon>
        <taxon>Gadiformes</taxon>
        <taxon>Muraenolepidoidei</taxon>
        <taxon>Muraenolepididae</taxon>
        <taxon>Muraenolepis</taxon>
    </lineage>
</organism>
<reference evidence="3" key="1">
    <citation type="submission" date="2022-07" db="EMBL/GenBank/DDBJ databases">
        <title>Chromosome-level genome of Muraenolepis orangiensis.</title>
        <authorList>
            <person name="Kim J."/>
        </authorList>
    </citation>
    <scope>NUCLEOTIDE SEQUENCE</scope>
    <source>
        <strain evidence="3">KU_S4_2022</strain>
        <tissue evidence="3">Muscle</tissue>
    </source>
</reference>
<feature type="signal peptide" evidence="2">
    <location>
        <begin position="1"/>
        <end position="27"/>
    </location>
</feature>
<evidence type="ECO:0000313" key="4">
    <source>
        <dbReference type="Proteomes" id="UP001148018"/>
    </source>
</evidence>
<feature type="chain" id="PRO_5040473559" evidence="2">
    <location>
        <begin position="28"/>
        <end position="166"/>
    </location>
</feature>
<dbReference type="Proteomes" id="UP001148018">
    <property type="component" value="Unassembled WGS sequence"/>
</dbReference>
<keyword evidence="2" id="KW-0732">Signal</keyword>
<sequence>MYDLSSTIPLFWRTSLLVGVLVPLWCPGTPPQWALDTSHRVSGTLPPPRVGPGHYHHPPWVRDPTTTHSGSWTPPPTVGPGPHYHHPQWVRDPTTTTQSGSGTPPPPPKVGLGHHHHPQWVRDTTTTQSGSGSLLPQLVWDTTRRVPGNHRHGCPSLMQHVYFVLK</sequence>
<evidence type="ECO:0000256" key="1">
    <source>
        <dbReference type="SAM" id="MobiDB-lite"/>
    </source>
</evidence>
<name>A0A9Q0EC89_9TELE</name>
<keyword evidence="4" id="KW-1185">Reference proteome</keyword>
<dbReference type="EMBL" id="JANIIK010000044">
    <property type="protein sequence ID" value="KAJ3604699.1"/>
    <property type="molecule type" value="Genomic_DNA"/>
</dbReference>